<reference evidence="1 2" key="1">
    <citation type="submission" date="2019-07" db="EMBL/GenBank/DDBJ databases">
        <title>Sphingomonas solaris sp. nov., isolated from a solar panel from Boston, Massachusetts.</title>
        <authorList>
            <person name="Tanner K."/>
            <person name="Pascual J."/>
            <person name="Mancuso C."/>
            <person name="Pereto J."/>
            <person name="Khalil A."/>
            <person name="Vilanova C."/>
        </authorList>
    </citation>
    <scope>NUCLEOTIDE SEQUENCE [LARGE SCALE GENOMIC DNA]</scope>
    <source>
        <strain evidence="1 2">R4DWN</strain>
    </source>
</reference>
<accession>A0A558R7S6</accession>
<organism evidence="1 2">
    <name type="scientific">Alterirhizorhabdus solaris</name>
    <dbReference type="NCBI Taxonomy" id="2529389"/>
    <lineage>
        <taxon>Bacteria</taxon>
        <taxon>Pseudomonadati</taxon>
        <taxon>Pseudomonadota</taxon>
        <taxon>Alphaproteobacteria</taxon>
        <taxon>Sphingomonadales</taxon>
        <taxon>Rhizorhabdaceae</taxon>
        <taxon>Alterirhizorhabdus</taxon>
    </lineage>
</organism>
<dbReference type="EMBL" id="VNIM01000021">
    <property type="protein sequence ID" value="TVV75378.1"/>
    <property type="molecule type" value="Genomic_DNA"/>
</dbReference>
<evidence type="ECO:0000313" key="2">
    <source>
        <dbReference type="Proteomes" id="UP000318681"/>
    </source>
</evidence>
<evidence type="ECO:0000313" key="1">
    <source>
        <dbReference type="EMBL" id="TVV75378.1"/>
    </source>
</evidence>
<proteinExistence type="predicted"/>
<gene>
    <name evidence="1" type="ORF">FOY91_07280</name>
</gene>
<dbReference type="AlphaFoldDB" id="A0A558R7S6"/>
<protein>
    <submittedName>
        <fullName evidence="1">Uncharacterized protein</fullName>
    </submittedName>
</protein>
<name>A0A558R7S6_9SPHN</name>
<comment type="caution">
    <text evidence="1">The sequence shown here is derived from an EMBL/GenBank/DDBJ whole genome shotgun (WGS) entry which is preliminary data.</text>
</comment>
<dbReference type="RefSeq" id="WP_145149606.1">
    <property type="nucleotide sequence ID" value="NZ_VNIM01000021.1"/>
</dbReference>
<keyword evidence="2" id="KW-1185">Reference proteome</keyword>
<sequence length="96" mass="10389">MTVDEQHGHDDDQPLHIIRLTAPDDPKKVIGYAMTQQIDFVAKRDDLLGAAKEALEAAEQAFARARTLNHAVALPPHKSTGIKMFAMIGSGNNNAA</sequence>
<dbReference type="Proteomes" id="UP000318681">
    <property type="component" value="Unassembled WGS sequence"/>
</dbReference>